<name>A0A9P6VHM5_9HELO</name>
<feature type="signal peptide" evidence="1">
    <location>
        <begin position="1"/>
        <end position="22"/>
    </location>
</feature>
<dbReference type="EMBL" id="VNKQ01000011">
    <property type="protein sequence ID" value="KAG0648110.1"/>
    <property type="molecule type" value="Genomic_DNA"/>
</dbReference>
<dbReference type="Pfam" id="PF01161">
    <property type="entry name" value="PBP"/>
    <property type="match status" value="1"/>
</dbReference>
<dbReference type="PANTHER" id="PTHR11362">
    <property type="entry name" value="PHOSPHATIDYLETHANOLAMINE-BINDING PROTEIN"/>
    <property type="match status" value="1"/>
</dbReference>
<reference evidence="2" key="1">
    <citation type="submission" date="2019-07" db="EMBL/GenBank/DDBJ databases">
        <title>Hyphodiscus hymeniophilus genome sequencing and assembly.</title>
        <authorList>
            <person name="Kramer G."/>
            <person name="Nodwell J."/>
        </authorList>
    </citation>
    <scope>NUCLEOTIDE SEQUENCE</scope>
    <source>
        <strain evidence="2">ATCC 34498</strain>
    </source>
</reference>
<dbReference type="Proteomes" id="UP000785200">
    <property type="component" value="Unassembled WGS sequence"/>
</dbReference>
<dbReference type="AlphaFoldDB" id="A0A9P6VHM5"/>
<sequence>MRLELLLSCLLIAEIHFSTSLATPADLQKVIDTKGPFDTIRDALKKAEIIDGIVDDFVPKCFVTLFYEKKTKAYPVVLGNALKPSKTQDSPSLKIYCPDLESTSGLTIILTDPDAPSRDNPKWSEMCHWIGITEGYTSNATLSKVSKEVVKYKAPGPPAKTDYHRYVFLLLEGDNSNLTAPEDRQHWGFGKKDHGVRDWAKQEGLEVIGANFFYAKNKKQ</sequence>
<dbReference type="CDD" id="cd00866">
    <property type="entry name" value="PEBP_euk"/>
    <property type="match status" value="1"/>
</dbReference>
<gene>
    <name evidence="2" type="ORF">D0Z07_5886</name>
</gene>
<dbReference type="OrthoDB" id="2506647at2759"/>
<dbReference type="InterPro" id="IPR036610">
    <property type="entry name" value="PEBP-like_sf"/>
</dbReference>
<dbReference type="InterPro" id="IPR008914">
    <property type="entry name" value="PEBP"/>
</dbReference>
<dbReference type="SUPFAM" id="SSF49777">
    <property type="entry name" value="PEBP-like"/>
    <property type="match status" value="1"/>
</dbReference>
<dbReference type="PANTHER" id="PTHR11362:SF148">
    <property type="entry name" value="CARBOXYPEPTIDASE Y INHIBITOR"/>
    <property type="match status" value="1"/>
</dbReference>
<feature type="chain" id="PRO_5040282150" evidence="1">
    <location>
        <begin position="23"/>
        <end position="220"/>
    </location>
</feature>
<dbReference type="GO" id="GO:0005543">
    <property type="term" value="F:phospholipid binding"/>
    <property type="evidence" value="ECO:0007669"/>
    <property type="project" value="TreeGrafter"/>
</dbReference>
<proteinExistence type="predicted"/>
<dbReference type="Gene3D" id="3.90.280.10">
    <property type="entry name" value="PEBP-like"/>
    <property type="match status" value="1"/>
</dbReference>
<dbReference type="GO" id="GO:0046578">
    <property type="term" value="P:regulation of Ras protein signal transduction"/>
    <property type="evidence" value="ECO:0007669"/>
    <property type="project" value="TreeGrafter"/>
</dbReference>
<evidence type="ECO:0000256" key="1">
    <source>
        <dbReference type="SAM" id="SignalP"/>
    </source>
</evidence>
<keyword evidence="3" id="KW-1185">Reference proteome</keyword>
<dbReference type="GO" id="GO:0030414">
    <property type="term" value="F:peptidase inhibitor activity"/>
    <property type="evidence" value="ECO:0007669"/>
    <property type="project" value="TreeGrafter"/>
</dbReference>
<accession>A0A9P6VHM5</accession>
<keyword evidence="1" id="KW-0732">Signal</keyword>
<evidence type="ECO:0000313" key="2">
    <source>
        <dbReference type="EMBL" id="KAG0648110.1"/>
    </source>
</evidence>
<comment type="caution">
    <text evidence="2">The sequence shown here is derived from an EMBL/GenBank/DDBJ whole genome shotgun (WGS) entry which is preliminary data.</text>
</comment>
<evidence type="ECO:0000313" key="3">
    <source>
        <dbReference type="Proteomes" id="UP000785200"/>
    </source>
</evidence>
<organism evidence="2 3">
    <name type="scientific">Hyphodiscus hymeniophilus</name>
    <dbReference type="NCBI Taxonomy" id="353542"/>
    <lineage>
        <taxon>Eukaryota</taxon>
        <taxon>Fungi</taxon>
        <taxon>Dikarya</taxon>
        <taxon>Ascomycota</taxon>
        <taxon>Pezizomycotina</taxon>
        <taxon>Leotiomycetes</taxon>
        <taxon>Helotiales</taxon>
        <taxon>Hyphodiscaceae</taxon>
        <taxon>Hyphodiscus</taxon>
    </lineage>
</organism>
<dbReference type="GO" id="GO:0030162">
    <property type="term" value="P:regulation of proteolysis"/>
    <property type="evidence" value="ECO:0007669"/>
    <property type="project" value="TreeGrafter"/>
</dbReference>
<dbReference type="InterPro" id="IPR035810">
    <property type="entry name" value="PEBP_euk"/>
</dbReference>
<protein>
    <submittedName>
        <fullName evidence="2">Carboxypeptidase Y inhibitor</fullName>
    </submittedName>
</protein>